<evidence type="ECO:0000313" key="2">
    <source>
        <dbReference type="EMBL" id="COX35359.1"/>
    </source>
</evidence>
<organism evidence="2 4">
    <name type="scientific">Mycobacterium tuberculosis</name>
    <dbReference type="NCBI Taxonomy" id="1773"/>
    <lineage>
        <taxon>Bacteria</taxon>
        <taxon>Bacillati</taxon>
        <taxon>Actinomycetota</taxon>
        <taxon>Actinomycetes</taxon>
        <taxon>Mycobacteriales</taxon>
        <taxon>Mycobacteriaceae</taxon>
        <taxon>Mycobacterium</taxon>
        <taxon>Mycobacterium tuberculosis complex</taxon>
    </lineage>
</organism>
<reference evidence="3" key="3">
    <citation type="submission" date="2015-03" db="EMBL/GenBank/DDBJ databases">
        <authorList>
            <consortium name="Pathogen Informatics"/>
            <person name="Murphy D."/>
        </authorList>
    </citation>
    <scope>NUCLEOTIDE SEQUENCE</scope>
    <source>
        <strain evidence="3">N09902308</strain>
    </source>
</reference>
<evidence type="ECO:0000313" key="3">
    <source>
        <dbReference type="EMBL" id="COZ10951.1"/>
    </source>
</evidence>
<evidence type="ECO:0000313" key="5">
    <source>
        <dbReference type="Proteomes" id="UP000039021"/>
    </source>
</evidence>
<sequence>MYEMTTEPTRYSGATIARSSAMRIRITTTTVTATMSRISRS</sequence>
<reference evidence="4 5" key="2">
    <citation type="submission" date="2015-03" db="EMBL/GenBank/DDBJ databases">
        <authorList>
            <consortium name="Pathogen Informatics"/>
        </authorList>
    </citation>
    <scope>NUCLEOTIDE SEQUENCE [LARGE SCALE GENOMIC DNA]</scope>
    <source>
        <strain evidence="1 6">C09601061</strain>
        <strain evidence="4">K00500041</strain>
        <strain evidence="5">N09902308</strain>
    </source>
</reference>
<dbReference type="AlphaFoldDB" id="A0A0T7PR29"/>
<dbReference type="Proteomes" id="UP000038802">
    <property type="component" value="Unassembled WGS sequence"/>
</dbReference>
<reference evidence="2" key="1">
    <citation type="submission" date="2015-03" db="EMBL/GenBank/DDBJ databases">
        <authorList>
            <person name="Murphy D."/>
        </authorList>
    </citation>
    <scope>NUCLEOTIDE SEQUENCE [LARGE SCALE GENOMIC DNA]</scope>
    <source>
        <strain evidence="2">K00500041</strain>
    </source>
</reference>
<evidence type="ECO:0000313" key="4">
    <source>
        <dbReference type="Proteomes" id="UP000038802"/>
    </source>
</evidence>
<gene>
    <name evidence="1" type="ORF">ERS007657_01903</name>
    <name evidence="2" type="ORF">ERS007703_05119</name>
    <name evidence="3" type="ORF">ERS007739_03405</name>
</gene>
<accession>A0A0T7PR29</accession>
<dbReference type="Proteomes" id="UP000046680">
    <property type="component" value="Unassembled WGS sequence"/>
</dbReference>
<dbReference type="EMBL" id="CSBK01001759">
    <property type="protein sequence ID" value="COZ10951.1"/>
    <property type="molecule type" value="Genomic_DNA"/>
</dbReference>
<dbReference type="EMBL" id="CGCX01000657">
    <property type="protein sequence ID" value="CFR81076.1"/>
    <property type="molecule type" value="Genomic_DNA"/>
</dbReference>
<evidence type="ECO:0000313" key="6">
    <source>
        <dbReference type="Proteomes" id="UP000046680"/>
    </source>
</evidence>
<name>A0A0T7PR29_MYCTX</name>
<dbReference type="EMBL" id="CSAE01001157">
    <property type="protein sequence ID" value="COX35359.1"/>
    <property type="molecule type" value="Genomic_DNA"/>
</dbReference>
<protein>
    <submittedName>
        <fullName evidence="2">Uncharacterized protein</fullName>
    </submittedName>
</protein>
<dbReference type="Proteomes" id="UP000039021">
    <property type="component" value="Unassembled WGS sequence"/>
</dbReference>
<proteinExistence type="predicted"/>
<evidence type="ECO:0000313" key="1">
    <source>
        <dbReference type="EMBL" id="CFR81076.1"/>
    </source>
</evidence>